<dbReference type="RefSeq" id="WP_202065020.1">
    <property type="nucleotide sequence ID" value="NZ_JAEQMY010000095.1"/>
</dbReference>
<evidence type="ECO:0000313" key="1">
    <source>
        <dbReference type="EMBL" id="MBL0407612.1"/>
    </source>
</evidence>
<sequence>MSISTEFVEGMLTLVRPNGDYLETPWEAPLDNETFNSVCAKTLERAKVFVADFNLSLRDYLVEKALDAYVTWIKTPADDANPASVEADQLLKIWLRVLSDFAGSPNFTFYLRDDGTVNFEVEPLPDREVVAKFMIQSALLVEGIRNIAHREVR</sequence>
<reference evidence="1" key="1">
    <citation type="submission" date="2021-01" db="EMBL/GenBank/DDBJ databases">
        <title>Microvirga sp.</title>
        <authorList>
            <person name="Kim M.K."/>
        </authorList>
    </citation>
    <scope>NUCLEOTIDE SEQUENCE</scope>
    <source>
        <strain evidence="1">5420S-16</strain>
    </source>
</reference>
<name>A0A937D390_9HYPH</name>
<dbReference type="EMBL" id="JAEQMY010000095">
    <property type="protein sequence ID" value="MBL0407612.1"/>
    <property type="molecule type" value="Genomic_DNA"/>
</dbReference>
<dbReference type="Proteomes" id="UP000605848">
    <property type="component" value="Unassembled WGS sequence"/>
</dbReference>
<gene>
    <name evidence="1" type="ORF">JKG68_27210</name>
</gene>
<comment type="caution">
    <text evidence="1">The sequence shown here is derived from an EMBL/GenBank/DDBJ whole genome shotgun (WGS) entry which is preliminary data.</text>
</comment>
<accession>A0A937D390</accession>
<proteinExistence type="predicted"/>
<keyword evidence="2" id="KW-1185">Reference proteome</keyword>
<evidence type="ECO:0000313" key="2">
    <source>
        <dbReference type="Proteomes" id="UP000605848"/>
    </source>
</evidence>
<organism evidence="1 2">
    <name type="scientific">Microvirga aerilata</name>
    <dbReference type="NCBI Taxonomy" id="670292"/>
    <lineage>
        <taxon>Bacteria</taxon>
        <taxon>Pseudomonadati</taxon>
        <taxon>Pseudomonadota</taxon>
        <taxon>Alphaproteobacteria</taxon>
        <taxon>Hyphomicrobiales</taxon>
        <taxon>Methylobacteriaceae</taxon>
        <taxon>Microvirga</taxon>
    </lineage>
</organism>
<protein>
    <submittedName>
        <fullName evidence="1">Uncharacterized protein</fullName>
    </submittedName>
</protein>
<dbReference type="AlphaFoldDB" id="A0A937D390"/>